<dbReference type="Proteomes" id="UP000490535">
    <property type="component" value="Unassembled WGS sequence"/>
</dbReference>
<sequence>MVALVAVVAPEPSATAFAKEVFALFPIEIPFFAPVATVALLSIAVPSVALTVAVFPKAELLFASTFALVPNAVPLVPALVVVAPAPIACEEAAFASVVASPIEILPAKALSVPLPITLLSPIRTFKLLVDIAPFVAEPTPEMTLRIGPLPPSTRTASETPSVVPGATEPSAFPMKVIDELFADLHGSPARFTPSIVVVVVKVEVKQFVSAHATGVNKPIVVTKTT</sequence>
<keyword evidence="1" id="KW-0472">Membrane</keyword>
<protein>
    <submittedName>
        <fullName evidence="2">Uncharacterized protein</fullName>
    </submittedName>
</protein>
<evidence type="ECO:0000313" key="2">
    <source>
        <dbReference type="EMBL" id="KAF1011315.1"/>
    </source>
</evidence>
<organism evidence="2 3">
    <name type="scientific">Acinetobacter bereziniae</name>
    <name type="common">Acinetobacter genomosp. 10</name>
    <dbReference type="NCBI Taxonomy" id="106648"/>
    <lineage>
        <taxon>Bacteria</taxon>
        <taxon>Pseudomonadati</taxon>
        <taxon>Pseudomonadota</taxon>
        <taxon>Gammaproteobacteria</taxon>
        <taxon>Moraxellales</taxon>
        <taxon>Moraxellaceae</taxon>
        <taxon>Acinetobacter</taxon>
    </lineage>
</organism>
<gene>
    <name evidence="2" type="ORF">GAK29_04971</name>
</gene>
<feature type="transmembrane region" description="Helical" evidence="1">
    <location>
        <begin position="34"/>
        <end position="55"/>
    </location>
</feature>
<keyword evidence="1" id="KW-0812">Transmembrane</keyword>
<keyword evidence="1" id="KW-1133">Transmembrane helix</keyword>
<evidence type="ECO:0000256" key="1">
    <source>
        <dbReference type="SAM" id="Phobius"/>
    </source>
</evidence>
<accession>A0A833U8N0</accession>
<proteinExistence type="predicted"/>
<name>A0A833U8N0_ACIBZ</name>
<reference evidence="3" key="1">
    <citation type="journal article" date="2020" name="MBio">
        <title>Horizontal gene transfer to a defensive symbiont with a reduced genome amongst a multipartite beetle microbiome.</title>
        <authorList>
            <person name="Waterworth S.C."/>
            <person name="Florez L.V."/>
            <person name="Rees E.R."/>
            <person name="Hertweck C."/>
            <person name="Kaltenpoth M."/>
            <person name="Kwan J.C."/>
        </authorList>
    </citation>
    <scope>NUCLEOTIDE SEQUENCE [LARGE SCALE GENOMIC DNA]</scope>
</reference>
<dbReference type="EMBL" id="WNDP01000293">
    <property type="protein sequence ID" value="KAF1011315.1"/>
    <property type="molecule type" value="Genomic_DNA"/>
</dbReference>
<comment type="caution">
    <text evidence="2">The sequence shown here is derived from an EMBL/GenBank/DDBJ whole genome shotgun (WGS) entry which is preliminary data.</text>
</comment>
<evidence type="ECO:0000313" key="3">
    <source>
        <dbReference type="Proteomes" id="UP000490535"/>
    </source>
</evidence>
<dbReference type="AlphaFoldDB" id="A0A833U8N0"/>